<dbReference type="GeneID" id="70249964"/>
<dbReference type="EMBL" id="JAJTJA010000001">
    <property type="protein sequence ID" value="KAH8705732.1"/>
    <property type="molecule type" value="Genomic_DNA"/>
</dbReference>
<protein>
    <submittedName>
        <fullName evidence="3">Uncharacterized protein</fullName>
    </submittedName>
</protein>
<feature type="compositionally biased region" description="Low complexity" evidence="1">
    <location>
        <begin position="428"/>
        <end position="441"/>
    </location>
</feature>
<feature type="compositionally biased region" description="Low complexity" evidence="1">
    <location>
        <begin position="406"/>
        <end position="418"/>
    </location>
</feature>
<dbReference type="AlphaFoldDB" id="A0AAD4Q6W1"/>
<dbReference type="PANTHER" id="PTHR40903">
    <property type="entry name" value="GLYCINE-RICH CELL WALL STRUCTURAL PROTEIN 1-LIKE"/>
    <property type="match status" value="1"/>
</dbReference>
<organism evidence="3 4">
    <name type="scientific">Talaromyces proteolyticus</name>
    <dbReference type="NCBI Taxonomy" id="1131652"/>
    <lineage>
        <taxon>Eukaryota</taxon>
        <taxon>Fungi</taxon>
        <taxon>Dikarya</taxon>
        <taxon>Ascomycota</taxon>
        <taxon>Pezizomycotina</taxon>
        <taxon>Eurotiomycetes</taxon>
        <taxon>Eurotiomycetidae</taxon>
        <taxon>Eurotiales</taxon>
        <taxon>Trichocomaceae</taxon>
        <taxon>Talaromyces</taxon>
        <taxon>Talaromyces sect. Bacilispori</taxon>
    </lineage>
</organism>
<keyword evidence="2" id="KW-0732">Signal</keyword>
<evidence type="ECO:0000256" key="2">
    <source>
        <dbReference type="SAM" id="SignalP"/>
    </source>
</evidence>
<name>A0AAD4Q6W1_9EURO</name>
<feature type="compositionally biased region" description="Low complexity" evidence="1">
    <location>
        <begin position="494"/>
        <end position="514"/>
    </location>
</feature>
<evidence type="ECO:0000313" key="3">
    <source>
        <dbReference type="EMBL" id="KAH8705732.1"/>
    </source>
</evidence>
<feature type="compositionally biased region" description="Gly residues" evidence="1">
    <location>
        <begin position="394"/>
        <end position="405"/>
    </location>
</feature>
<feature type="compositionally biased region" description="Low complexity" evidence="1">
    <location>
        <begin position="380"/>
        <end position="393"/>
    </location>
</feature>
<keyword evidence="4" id="KW-1185">Reference proteome</keyword>
<gene>
    <name evidence="3" type="ORF">BGW36DRAFT_422272</name>
</gene>
<dbReference type="RefSeq" id="XP_046078353.1">
    <property type="nucleotide sequence ID" value="XM_046219677.1"/>
</dbReference>
<sequence length="542" mass="53438">MQLRPFATLIGLSILGSANGSPVVYGNASTPAITPTPTPTSSSDGGYASGSPTLCYNTDFVGVILDAYSGLSTDPGLQCQCLTQISNWLSTTNPGTHTLTRSIAIGVTTTTETTDGITTTITTEAVTVGTYTLTENAAPSDVVTSFVSDDITYVSPSVYIGFSSLYAYDYCGTVGQPYTNTTIAFDQDELSTVQYVEQTLTYNTTANVGTGTSTVWSTFPTTSTYYSSTTPAPLNFEVLGQNCSTISGYTYVPGNPSAEHVFGSVDPCHPVIVVPSRIKRLQPSWNTCDGNAIGGFYDPPYPLTSVSGLLPPTTTTSQPTSTQPAAPGSTATSIPQQTSTTPFLDQEPTTTASVGNPGTRTSPASETSISTATGSGSGSGSESSSGSGSTDSGSGSGSTGSGSSSGSGSNSGSDSGSDSGSGSGNTGSGSSSGSSSDSDSGSGSGSGSGSSSDSGSTGSGSDSRGGSTNTAVGSSGTGTGTGTGSGSGSGSGSSGSDSGETDGTSTISSSPGSPLATGAASRPSLMLHTSGLIALVSFLFYR</sequence>
<dbReference type="Proteomes" id="UP001201262">
    <property type="component" value="Unassembled WGS sequence"/>
</dbReference>
<evidence type="ECO:0000256" key="1">
    <source>
        <dbReference type="SAM" id="MobiDB-lite"/>
    </source>
</evidence>
<feature type="chain" id="PRO_5042240599" evidence="2">
    <location>
        <begin position="21"/>
        <end position="542"/>
    </location>
</feature>
<feature type="compositionally biased region" description="Polar residues" evidence="1">
    <location>
        <begin position="329"/>
        <end position="372"/>
    </location>
</feature>
<proteinExistence type="predicted"/>
<feature type="signal peptide" evidence="2">
    <location>
        <begin position="1"/>
        <end position="20"/>
    </location>
</feature>
<reference evidence="3" key="1">
    <citation type="submission" date="2021-12" db="EMBL/GenBank/DDBJ databases">
        <title>Convergent genome expansion in fungi linked to evolution of root-endophyte symbiosis.</title>
        <authorList>
            <consortium name="DOE Joint Genome Institute"/>
            <person name="Ke Y.-H."/>
            <person name="Bonito G."/>
            <person name="Liao H.-L."/>
            <person name="Looney B."/>
            <person name="Rojas-Flechas A."/>
            <person name="Nash J."/>
            <person name="Hameed K."/>
            <person name="Schadt C."/>
            <person name="Martin F."/>
            <person name="Crous P.W."/>
            <person name="Miettinen O."/>
            <person name="Magnuson J.K."/>
            <person name="Labbe J."/>
            <person name="Jacobson D."/>
            <person name="Doktycz M.J."/>
            <person name="Veneault-Fourrey C."/>
            <person name="Kuo A."/>
            <person name="Mondo S."/>
            <person name="Calhoun S."/>
            <person name="Riley R."/>
            <person name="Ohm R."/>
            <person name="LaButti K."/>
            <person name="Andreopoulos B."/>
            <person name="Pangilinan J."/>
            <person name="Nolan M."/>
            <person name="Tritt A."/>
            <person name="Clum A."/>
            <person name="Lipzen A."/>
            <person name="Daum C."/>
            <person name="Barry K."/>
            <person name="Grigoriev I.V."/>
            <person name="Vilgalys R."/>
        </authorList>
    </citation>
    <scope>NUCLEOTIDE SEQUENCE</scope>
    <source>
        <strain evidence="3">PMI_201</strain>
    </source>
</reference>
<accession>A0AAD4Q6W1</accession>
<feature type="region of interest" description="Disordered" evidence="1">
    <location>
        <begin position="307"/>
        <end position="524"/>
    </location>
</feature>
<feature type="compositionally biased region" description="Low complexity" evidence="1">
    <location>
        <begin position="311"/>
        <end position="327"/>
    </location>
</feature>
<comment type="caution">
    <text evidence="3">The sequence shown here is derived from an EMBL/GenBank/DDBJ whole genome shotgun (WGS) entry which is preliminary data.</text>
</comment>
<dbReference type="PANTHER" id="PTHR40903:SF1">
    <property type="entry name" value="HYPHALLY REGULATED CELL WALL PROTEIN 3"/>
    <property type="match status" value="1"/>
</dbReference>
<evidence type="ECO:0000313" key="4">
    <source>
        <dbReference type="Proteomes" id="UP001201262"/>
    </source>
</evidence>
<feature type="compositionally biased region" description="Low complexity" evidence="1">
    <location>
        <begin position="449"/>
        <end position="474"/>
    </location>
</feature>
<feature type="compositionally biased region" description="Gly residues" evidence="1">
    <location>
        <begin position="475"/>
        <end position="493"/>
    </location>
</feature>